<organism evidence="2 3">
    <name type="scientific">Taxus chinensis</name>
    <name type="common">Chinese yew</name>
    <name type="synonym">Taxus wallichiana var. chinensis</name>
    <dbReference type="NCBI Taxonomy" id="29808"/>
    <lineage>
        <taxon>Eukaryota</taxon>
        <taxon>Viridiplantae</taxon>
        <taxon>Streptophyta</taxon>
        <taxon>Embryophyta</taxon>
        <taxon>Tracheophyta</taxon>
        <taxon>Spermatophyta</taxon>
        <taxon>Pinopsida</taxon>
        <taxon>Pinidae</taxon>
        <taxon>Conifers II</taxon>
        <taxon>Cupressales</taxon>
        <taxon>Taxaceae</taxon>
        <taxon>Taxus</taxon>
    </lineage>
</organism>
<comment type="caution">
    <text evidence="2">The sequence shown here is derived from an EMBL/GenBank/DDBJ whole genome shotgun (WGS) entry which is preliminary data.</text>
</comment>
<dbReference type="PANTHER" id="PTHR24559:SF444">
    <property type="entry name" value="REVERSE TRANSCRIPTASE DOMAIN-CONTAINING PROTEIN"/>
    <property type="match status" value="1"/>
</dbReference>
<protein>
    <recommendedName>
        <fullName evidence="1">Reverse transcriptase domain-containing protein</fullName>
    </recommendedName>
</protein>
<dbReference type="InterPro" id="IPR043502">
    <property type="entry name" value="DNA/RNA_pol_sf"/>
</dbReference>
<gene>
    <name evidence="2" type="ORF">KI387_002234</name>
</gene>
<evidence type="ECO:0000259" key="1">
    <source>
        <dbReference type="Pfam" id="PF00078"/>
    </source>
</evidence>
<feature type="domain" description="Reverse transcriptase" evidence="1">
    <location>
        <begin position="195"/>
        <end position="304"/>
    </location>
</feature>
<dbReference type="Proteomes" id="UP000824469">
    <property type="component" value="Unassembled WGS sequence"/>
</dbReference>
<reference evidence="2 3" key="1">
    <citation type="journal article" date="2021" name="Nat. Plants">
        <title>The Taxus genome provides insights into paclitaxel biosynthesis.</title>
        <authorList>
            <person name="Xiong X."/>
            <person name="Gou J."/>
            <person name="Liao Q."/>
            <person name="Li Y."/>
            <person name="Zhou Q."/>
            <person name="Bi G."/>
            <person name="Li C."/>
            <person name="Du R."/>
            <person name="Wang X."/>
            <person name="Sun T."/>
            <person name="Guo L."/>
            <person name="Liang H."/>
            <person name="Lu P."/>
            <person name="Wu Y."/>
            <person name="Zhang Z."/>
            <person name="Ro D.K."/>
            <person name="Shang Y."/>
            <person name="Huang S."/>
            <person name="Yan J."/>
        </authorList>
    </citation>
    <scope>NUCLEOTIDE SEQUENCE [LARGE SCALE GENOMIC DNA]</scope>
    <source>
        <strain evidence="2">Ta-2019</strain>
    </source>
</reference>
<dbReference type="SUPFAM" id="SSF56672">
    <property type="entry name" value="DNA/RNA polymerases"/>
    <property type="match status" value="1"/>
</dbReference>
<proteinExistence type="predicted"/>
<dbReference type="InterPro" id="IPR043128">
    <property type="entry name" value="Rev_trsase/Diguanyl_cyclase"/>
</dbReference>
<dbReference type="PANTHER" id="PTHR24559">
    <property type="entry name" value="TRANSPOSON TY3-I GAG-POL POLYPROTEIN"/>
    <property type="match status" value="1"/>
</dbReference>
<dbReference type="CDD" id="cd01647">
    <property type="entry name" value="RT_LTR"/>
    <property type="match status" value="1"/>
</dbReference>
<evidence type="ECO:0000313" key="3">
    <source>
        <dbReference type="Proteomes" id="UP000824469"/>
    </source>
</evidence>
<keyword evidence="3" id="KW-1185">Reference proteome</keyword>
<dbReference type="Gene3D" id="3.30.70.270">
    <property type="match status" value="1"/>
</dbReference>
<dbReference type="Gene3D" id="3.10.10.10">
    <property type="entry name" value="HIV Type 1 Reverse Transcriptase, subunit A, domain 1"/>
    <property type="match status" value="1"/>
</dbReference>
<accession>A0AA38LNF8</accession>
<dbReference type="InterPro" id="IPR000477">
    <property type="entry name" value="RT_dom"/>
</dbReference>
<dbReference type="Pfam" id="PF00078">
    <property type="entry name" value="RVT_1"/>
    <property type="match status" value="1"/>
</dbReference>
<evidence type="ECO:0000313" key="2">
    <source>
        <dbReference type="EMBL" id="KAH9330126.1"/>
    </source>
</evidence>
<dbReference type="EMBL" id="JAHRHJ020000001">
    <property type="protein sequence ID" value="KAH9330126.1"/>
    <property type="molecule type" value="Genomic_DNA"/>
</dbReference>
<dbReference type="AlphaFoldDB" id="A0AA38LNF8"/>
<dbReference type="InterPro" id="IPR053134">
    <property type="entry name" value="RNA-dir_DNA_polymerase"/>
</dbReference>
<sequence length="304" mass="35331">MVEDRLLELLGGLGLEARFKEEVEETEELQLENACLEKEKGKLVYVFDGEQEEILDVSHSVGTREVVDNADTHAHTYHEHLKTKKVNIGSGEEPKETIIGDYWSENEVFKIIDLLQEFEDLFSHGYHELKGVHHSLGEMKIKLKDNAHPVRKRPYQINPNLHVKVMEEIDKMIASRIIEAMEESDWINLMVINIKKDGWIRISVDYRELNAVCVINPFPTPFIEEILEGVARHEIYSFTDGFSGYHQVRITKEDQEKTTFTTEWGIFAYTVMPFGLKNVLVFSCIVVQVFQDFIHKFLQVYLDD</sequence>
<name>A0AA38LNF8_TAXCH</name>